<reference evidence="1" key="1">
    <citation type="journal article" date="2020" name="Nature">
        <title>Giant virus diversity and host interactions through global metagenomics.</title>
        <authorList>
            <person name="Schulz F."/>
            <person name="Roux S."/>
            <person name="Paez-Espino D."/>
            <person name="Jungbluth S."/>
            <person name="Walsh D.A."/>
            <person name="Denef V.J."/>
            <person name="McMahon K.D."/>
            <person name="Konstantinidis K.T."/>
            <person name="Eloe-Fadrosh E.A."/>
            <person name="Kyrpides N.C."/>
            <person name="Woyke T."/>
        </authorList>
    </citation>
    <scope>NUCLEOTIDE SEQUENCE</scope>
    <source>
        <strain evidence="1">GVMAG-S-1004661-13</strain>
    </source>
</reference>
<sequence>MELISQLEFIKDTVNRNQNNMTKEELIKKIDEVIRIIHEYFNHKNKKDSNSNIQTYFDKKEITKKQVKSITVCHL</sequence>
<dbReference type="EMBL" id="MN740543">
    <property type="protein sequence ID" value="QHS77242.1"/>
    <property type="molecule type" value="Genomic_DNA"/>
</dbReference>
<name>A0A6C0AC45_9ZZZZ</name>
<organism evidence="1">
    <name type="scientific">viral metagenome</name>
    <dbReference type="NCBI Taxonomy" id="1070528"/>
    <lineage>
        <taxon>unclassified sequences</taxon>
        <taxon>metagenomes</taxon>
        <taxon>organismal metagenomes</taxon>
    </lineage>
</organism>
<dbReference type="AlphaFoldDB" id="A0A6C0AC45"/>
<evidence type="ECO:0000313" key="1">
    <source>
        <dbReference type="EMBL" id="QHS77242.1"/>
    </source>
</evidence>
<protein>
    <submittedName>
        <fullName evidence="1">Uncharacterized protein</fullName>
    </submittedName>
</protein>
<proteinExistence type="predicted"/>
<accession>A0A6C0AC45</accession>